<dbReference type="EMBL" id="JAQIZT010000006">
    <property type="protein sequence ID" value="KAJ6993829.1"/>
    <property type="molecule type" value="Genomic_DNA"/>
</dbReference>
<accession>A0AAD6W091</accession>
<comment type="caution">
    <text evidence="1">The sequence shown here is derived from an EMBL/GenBank/DDBJ whole genome shotgun (WGS) entry which is preliminary data.</text>
</comment>
<reference evidence="1" key="1">
    <citation type="journal article" date="2023" name="Mol. Ecol. Resour.">
        <title>Chromosome-level genome assembly of a triploid poplar Populus alba 'Berolinensis'.</title>
        <authorList>
            <person name="Chen S."/>
            <person name="Yu Y."/>
            <person name="Wang X."/>
            <person name="Wang S."/>
            <person name="Zhang T."/>
            <person name="Zhou Y."/>
            <person name="He R."/>
            <person name="Meng N."/>
            <person name="Wang Y."/>
            <person name="Liu W."/>
            <person name="Liu Z."/>
            <person name="Liu J."/>
            <person name="Guo Q."/>
            <person name="Huang H."/>
            <person name="Sederoff R.R."/>
            <person name="Wang G."/>
            <person name="Qu G."/>
            <person name="Chen S."/>
        </authorList>
    </citation>
    <scope>NUCLEOTIDE SEQUENCE</scope>
    <source>
        <strain evidence="1">SC-2020</strain>
    </source>
</reference>
<evidence type="ECO:0000313" key="1">
    <source>
        <dbReference type="EMBL" id="KAJ6993829.1"/>
    </source>
</evidence>
<protein>
    <submittedName>
        <fullName evidence="1">Uncharacterized protein</fullName>
    </submittedName>
</protein>
<evidence type="ECO:0000313" key="2">
    <source>
        <dbReference type="Proteomes" id="UP001164929"/>
    </source>
</evidence>
<proteinExistence type="predicted"/>
<sequence length="36" mass="4207">MLSFFIIVDPLLALWGEKNKGHILKLLLMALRLDRQ</sequence>
<dbReference type="Proteomes" id="UP001164929">
    <property type="component" value="Chromosome 6"/>
</dbReference>
<dbReference type="AlphaFoldDB" id="A0AAD6W091"/>
<keyword evidence="2" id="KW-1185">Reference proteome</keyword>
<gene>
    <name evidence="1" type="ORF">NC653_016835</name>
</gene>
<name>A0AAD6W091_9ROSI</name>
<organism evidence="1 2">
    <name type="scientific">Populus alba x Populus x berolinensis</name>
    <dbReference type="NCBI Taxonomy" id="444605"/>
    <lineage>
        <taxon>Eukaryota</taxon>
        <taxon>Viridiplantae</taxon>
        <taxon>Streptophyta</taxon>
        <taxon>Embryophyta</taxon>
        <taxon>Tracheophyta</taxon>
        <taxon>Spermatophyta</taxon>
        <taxon>Magnoliopsida</taxon>
        <taxon>eudicotyledons</taxon>
        <taxon>Gunneridae</taxon>
        <taxon>Pentapetalae</taxon>
        <taxon>rosids</taxon>
        <taxon>fabids</taxon>
        <taxon>Malpighiales</taxon>
        <taxon>Salicaceae</taxon>
        <taxon>Saliceae</taxon>
        <taxon>Populus</taxon>
    </lineage>
</organism>